<feature type="compositionally biased region" description="Basic and acidic residues" evidence="3">
    <location>
        <begin position="1"/>
        <end position="11"/>
    </location>
</feature>
<dbReference type="EMBL" id="CP046235">
    <property type="protein sequence ID" value="WFD47119.1"/>
    <property type="molecule type" value="Genomic_DNA"/>
</dbReference>
<feature type="domain" description="K Homology" evidence="4">
    <location>
        <begin position="149"/>
        <end position="233"/>
    </location>
</feature>
<feature type="domain" description="K Homology" evidence="4">
    <location>
        <begin position="791"/>
        <end position="858"/>
    </location>
</feature>
<evidence type="ECO:0000313" key="5">
    <source>
        <dbReference type="EMBL" id="WFD47119.1"/>
    </source>
</evidence>
<reference evidence="5 6" key="1">
    <citation type="journal article" date="2020" name="Elife">
        <title>Loss of centromere function drives karyotype evolution in closely related Malassezia species.</title>
        <authorList>
            <person name="Sankaranarayanan S.R."/>
            <person name="Ianiri G."/>
            <person name="Coelho M.A."/>
            <person name="Reza M.H."/>
            <person name="Thimmappa B.C."/>
            <person name="Ganguly P."/>
            <person name="Vadnala R.N."/>
            <person name="Sun S."/>
            <person name="Siddharthan R."/>
            <person name="Tellgren-Roth C."/>
            <person name="Dawson T.L."/>
            <person name="Heitman J."/>
            <person name="Sanyal K."/>
        </authorList>
    </citation>
    <scope>NUCLEOTIDE SEQUENCE [LARGE SCALE GENOMIC DNA]</scope>
    <source>
        <strain evidence="5">CBS14141</strain>
    </source>
</reference>
<feature type="domain" description="K Homology" evidence="4">
    <location>
        <begin position="942"/>
        <end position="1026"/>
    </location>
</feature>
<protein>
    <recommendedName>
        <fullName evidence="4">K Homology domain-containing protein</fullName>
    </recommendedName>
</protein>
<evidence type="ECO:0000256" key="2">
    <source>
        <dbReference type="PROSITE-ProRule" id="PRU00117"/>
    </source>
</evidence>
<feature type="domain" description="K Homology" evidence="4">
    <location>
        <begin position="464"/>
        <end position="541"/>
    </location>
</feature>
<keyword evidence="2" id="KW-0694">RNA-binding</keyword>
<name>A0ABY8EQ24_MALFU</name>
<dbReference type="Proteomes" id="UP000818624">
    <property type="component" value="Chromosome 2"/>
</dbReference>
<evidence type="ECO:0000259" key="4">
    <source>
        <dbReference type="SMART" id="SM00322"/>
    </source>
</evidence>
<feature type="domain" description="K Homology" evidence="4">
    <location>
        <begin position="553"/>
        <end position="632"/>
    </location>
</feature>
<dbReference type="Pfam" id="PF00013">
    <property type="entry name" value="KH_1"/>
    <property type="match status" value="5"/>
</dbReference>
<dbReference type="Gene3D" id="3.30.1370.10">
    <property type="entry name" value="K Homology domain, type 1"/>
    <property type="match status" value="7"/>
</dbReference>
<dbReference type="PROSITE" id="PS50084">
    <property type="entry name" value="KH_TYPE_1"/>
    <property type="match status" value="6"/>
</dbReference>
<dbReference type="CDD" id="cd22408">
    <property type="entry name" value="KH-I_Vigilin_rpt4"/>
    <property type="match status" value="1"/>
</dbReference>
<dbReference type="SUPFAM" id="SSF54791">
    <property type="entry name" value="Eukaryotic type KH-domain (KH-domain type I)"/>
    <property type="match status" value="6"/>
</dbReference>
<dbReference type="InterPro" id="IPR004088">
    <property type="entry name" value="KH_dom_type_1"/>
</dbReference>
<feature type="domain" description="K Homology" evidence="4">
    <location>
        <begin position="862"/>
        <end position="938"/>
    </location>
</feature>
<dbReference type="PANTHER" id="PTHR10288">
    <property type="entry name" value="KH DOMAIN CONTAINING RNA BINDING PROTEIN"/>
    <property type="match status" value="1"/>
</dbReference>
<accession>A0ABY8EQ24</accession>
<dbReference type="InterPro" id="IPR004087">
    <property type="entry name" value="KH_dom"/>
</dbReference>
<dbReference type="InterPro" id="IPR036612">
    <property type="entry name" value="KH_dom_type_1_sf"/>
</dbReference>
<dbReference type="SMART" id="SM00322">
    <property type="entry name" value="KH"/>
    <property type="match status" value="9"/>
</dbReference>
<sequence length="1042" mass="108911">MATDGAREQQARDGASSVPMADPFPSLGGDAPAPAAPAARGARESRPDVASEEAFPALGGQAPAPAAAWVSRVPVLQRVTYQARVQLRLGDEQLARLSTLLQRVQAACPDVQIEASTTRKTHVTTFILKGPSDARVQEAKKALSAQCARRVSLTVLVPASLRAYVIGAGGKNVKAITDATGVRIHIPPRAAGAGNAPAAAADDPLLDEQVEVVVEGDEVNALAAQAQLEALVAECTSKRTQRLTDIDVAYYPFIAGARNAHAAHLAETIAHGAASVHVPPRGAFLAREDRARDLAIVVQGEREAVATLVAAIYAEVAEWKAHFRTLTVHIPKRQHACLVGDAAADLLATTGCALELPAAQEATDAVTIRGPQQQLPHALTAALEKASAVSVHTVDLAALHPGADEAHARRLAQWLAARAPRTPGVHVYFPRADAPPVVEVVGTDAAAVATAAAELARAAERVTPAQVRVVDLDPLAHGMVIGKKGHGLRAFEARGVDVLLPPEHSGRADVLLVLGRADGVQRLPAGEGRAAAAAAVLDGVAAELAQLGGAGADVVTEQLEVPAQFHKAVVGPDGTVLNAILGEDRVMVMVGAARDARAQRVAPRALTADSILVRGARDAVQRAVQQIEQIARDAEQDQIVHGHVEELSVPAAHVPHLIGRGGAGISRLRDELGVKIDVADADAKRSGPVPIRITGRKECAVEARARLAAHAQRLADEQTAHVEVPAALFGVVIGPGGKYVSRLQEKYDVRIHFPPERGARDAGQVSVRGSKQGVAGARAEILELIAYEQETSHTDSLHVPPAAVPRVLGRAGATINQLRLDTGAQIDLERKDGGATLRLRGTRAAVEKARAALDELLAQVAAEATHTLHIPPRFHGTLIGAGGQHLRALIVAAGGPEDVRAQAQYVRFPRGGDSDAVVVRAPKEVAARIAAALEAEAQRLADRAVYGAAVPARLHRQLVARGGTRQSAWQTQHGVAIVLPTWREYAELGAPANADALADATAPIVKVVGPSEAVPRVLEEITAMCAAEQSRKQRAAAARIDA</sequence>
<feature type="domain" description="K Homology" evidence="4">
    <location>
        <begin position="641"/>
        <end position="712"/>
    </location>
</feature>
<feature type="region of interest" description="Disordered" evidence="3">
    <location>
        <begin position="1"/>
        <end position="52"/>
    </location>
</feature>
<gene>
    <name evidence="5" type="ORF">GLX27_001766</name>
</gene>
<feature type="domain" description="K Homology" evidence="4">
    <location>
        <begin position="716"/>
        <end position="786"/>
    </location>
</feature>
<organism evidence="5 6">
    <name type="scientific">Malassezia furfur</name>
    <name type="common">Pityriasis versicolor infection agent</name>
    <name type="synonym">Pityrosporum furfur</name>
    <dbReference type="NCBI Taxonomy" id="55194"/>
    <lineage>
        <taxon>Eukaryota</taxon>
        <taxon>Fungi</taxon>
        <taxon>Dikarya</taxon>
        <taxon>Basidiomycota</taxon>
        <taxon>Ustilaginomycotina</taxon>
        <taxon>Malasseziomycetes</taxon>
        <taxon>Malasseziales</taxon>
        <taxon>Malasseziaceae</taxon>
        <taxon>Malassezia</taxon>
    </lineage>
</organism>
<evidence type="ECO:0000256" key="3">
    <source>
        <dbReference type="SAM" id="MobiDB-lite"/>
    </source>
</evidence>
<evidence type="ECO:0000256" key="1">
    <source>
        <dbReference type="ARBA" id="ARBA00022737"/>
    </source>
</evidence>
<evidence type="ECO:0000313" key="6">
    <source>
        <dbReference type="Proteomes" id="UP000818624"/>
    </source>
</evidence>
<keyword evidence="6" id="KW-1185">Reference proteome</keyword>
<feature type="domain" description="K Homology" evidence="4">
    <location>
        <begin position="322"/>
        <end position="387"/>
    </location>
</feature>
<proteinExistence type="predicted"/>
<keyword evidence="1" id="KW-0677">Repeat</keyword>